<organism evidence="4 5">
    <name type="scientific">Paractinoplanes durhamensis</name>
    <dbReference type="NCBI Taxonomy" id="113563"/>
    <lineage>
        <taxon>Bacteria</taxon>
        <taxon>Bacillati</taxon>
        <taxon>Actinomycetota</taxon>
        <taxon>Actinomycetes</taxon>
        <taxon>Micromonosporales</taxon>
        <taxon>Micromonosporaceae</taxon>
        <taxon>Paractinoplanes</taxon>
    </lineage>
</organism>
<name>A0ABQ3Z8F7_9ACTN</name>
<keyword evidence="1" id="KW-0802">TPR repeat</keyword>
<evidence type="ECO:0000256" key="3">
    <source>
        <dbReference type="SAM" id="Phobius"/>
    </source>
</evidence>
<dbReference type="PROSITE" id="PS50005">
    <property type="entry name" value="TPR"/>
    <property type="match status" value="1"/>
</dbReference>
<keyword evidence="3" id="KW-0472">Membrane</keyword>
<dbReference type="Proteomes" id="UP000637628">
    <property type="component" value="Unassembled WGS sequence"/>
</dbReference>
<feature type="compositionally biased region" description="Pro residues" evidence="2">
    <location>
        <begin position="230"/>
        <end position="241"/>
    </location>
</feature>
<feature type="repeat" description="TPR" evidence="1">
    <location>
        <begin position="157"/>
        <end position="190"/>
    </location>
</feature>
<feature type="transmembrane region" description="Helical" evidence="3">
    <location>
        <begin position="312"/>
        <end position="330"/>
    </location>
</feature>
<dbReference type="InterPro" id="IPR019734">
    <property type="entry name" value="TPR_rpt"/>
</dbReference>
<feature type="region of interest" description="Disordered" evidence="2">
    <location>
        <begin position="1"/>
        <end position="22"/>
    </location>
</feature>
<evidence type="ECO:0000256" key="1">
    <source>
        <dbReference type="PROSITE-ProRule" id="PRU00339"/>
    </source>
</evidence>
<gene>
    <name evidence="4" type="ORF">Adu01nite_71540</name>
</gene>
<protein>
    <recommendedName>
        <fullName evidence="6">Tetratricopeptide repeat protein</fullName>
    </recommendedName>
</protein>
<accession>A0ABQ3Z8F7</accession>
<dbReference type="SUPFAM" id="SSF48452">
    <property type="entry name" value="TPR-like"/>
    <property type="match status" value="1"/>
</dbReference>
<dbReference type="InterPro" id="IPR011990">
    <property type="entry name" value="TPR-like_helical_dom_sf"/>
</dbReference>
<evidence type="ECO:0000313" key="4">
    <source>
        <dbReference type="EMBL" id="GIE05804.1"/>
    </source>
</evidence>
<feature type="compositionally biased region" description="Polar residues" evidence="2">
    <location>
        <begin position="251"/>
        <end position="261"/>
    </location>
</feature>
<keyword evidence="5" id="KW-1185">Reference proteome</keyword>
<keyword evidence="3" id="KW-1133">Transmembrane helix</keyword>
<keyword evidence="3" id="KW-0812">Transmembrane</keyword>
<evidence type="ECO:0000256" key="2">
    <source>
        <dbReference type="SAM" id="MobiDB-lite"/>
    </source>
</evidence>
<evidence type="ECO:0000313" key="5">
    <source>
        <dbReference type="Proteomes" id="UP000637628"/>
    </source>
</evidence>
<reference evidence="4 5" key="1">
    <citation type="submission" date="2021-01" db="EMBL/GenBank/DDBJ databases">
        <title>Whole genome shotgun sequence of Actinoplanes durhamensis NBRC 14914.</title>
        <authorList>
            <person name="Komaki H."/>
            <person name="Tamura T."/>
        </authorList>
    </citation>
    <scope>NUCLEOTIDE SEQUENCE [LARGE SCALE GENOMIC DNA]</scope>
    <source>
        <strain evidence="4 5">NBRC 14914</strain>
    </source>
</reference>
<feature type="transmembrane region" description="Helical" evidence="3">
    <location>
        <begin position="374"/>
        <end position="392"/>
    </location>
</feature>
<dbReference type="EMBL" id="BOML01000058">
    <property type="protein sequence ID" value="GIE05804.1"/>
    <property type="molecule type" value="Genomic_DNA"/>
</dbReference>
<feature type="region of interest" description="Disordered" evidence="2">
    <location>
        <begin position="218"/>
        <end position="268"/>
    </location>
</feature>
<sequence>MRAGSAYARRVGAPLDPETTPEEYRQRALLLADLGRYDEAADEIASGLSSAPGEATLLATLARIHLAAEQPAEALSAAERAVAAAPDALVTLVVRAMALSDSRRYGEAARVASDILRRWPADAYAQRTGAALLSESRNGQEALNAAWNGVRVAPAEAEAHLVLAVVAARLRLFDLAQRAYAEALDLDPAIGEAQNDVGIVRFERRRWALALEELADDASLPVPSDDDSPYPTPFPRPYPAPDRPDQDQPPEHTSASWTGQPAVSKPRKPVLDLSSDVADAVRRGAQVGAQSTLVAAVVAGGMMLVSEGISRMWAGLIGVIILGGVIIWLNRIVPGRLGPALAQLRAGDRPLAAAAYLSFAAPLLLPVYAAVGGVIPLIAGMVLAAASFMLILTRR</sequence>
<proteinExistence type="predicted"/>
<dbReference type="SMART" id="SM00028">
    <property type="entry name" value="TPR"/>
    <property type="match status" value="3"/>
</dbReference>
<comment type="caution">
    <text evidence="4">The sequence shown here is derived from an EMBL/GenBank/DDBJ whole genome shotgun (WGS) entry which is preliminary data.</text>
</comment>
<dbReference type="Gene3D" id="1.25.40.10">
    <property type="entry name" value="Tetratricopeptide repeat domain"/>
    <property type="match status" value="1"/>
</dbReference>
<evidence type="ECO:0008006" key="6">
    <source>
        <dbReference type="Google" id="ProtNLM"/>
    </source>
</evidence>